<keyword evidence="6" id="KW-0479">Metal-binding</keyword>
<feature type="binding site" evidence="9">
    <location>
        <position position="308"/>
    </location>
    <ligand>
        <name>S-adenosyl-L-methionine</name>
        <dbReference type="ChEBI" id="CHEBI:59789"/>
    </ligand>
</feature>
<evidence type="ECO:0000256" key="10">
    <source>
        <dbReference type="PROSITE-ProRule" id="PRU10015"/>
    </source>
</evidence>
<keyword evidence="12" id="KW-1185">Reference proteome</keyword>
<dbReference type="OrthoDB" id="9804590at2"/>
<dbReference type="InterPro" id="IPR011825">
    <property type="entry name" value="23SrRNA_MeTrfase_RlmC"/>
</dbReference>
<dbReference type="GO" id="GO:0070475">
    <property type="term" value="P:rRNA base methylation"/>
    <property type="evidence" value="ECO:0007669"/>
    <property type="project" value="TreeGrafter"/>
</dbReference>
<dbReference type="CDD" id="cd02440">
    <property type="entry name" value="AdoMet_MTases"/>
    <property type="match status" value="1"/>
</dbReference>
<dbReference type="PROSITE" id="PS01231">
    <property type="entry name" value="TRMA_2"/>
    <property type="match status" value="1"/>
</dbReference>
<keyword evidence="3 9" id="KW-0489">Methyltransferase</keyword>
<dbReference type="HOGENOM" id="CLU_014689_0_0_11"/>
<evidence type="ECO:0000256" key="3">
    <source>
        <dbReference type="ARBA" id="ARBA00022603"/>
    </source>
</evidence>
<protein>
    <submittedName>
        <fullName evidence="11">23S rRNA (Uracil-5-)-methyltransferase RumB</fullName>
    </submittedName>
</protein>
<evidence type="ECO:0000256" key="7">
    <source>
        <dbReference type="ARBA" id="ARBA00023004"/>
    </source>
</evidence>
<feature type="binding site" evidence="9">
    <location>
        <position position="263"/>
    </location>
    <ligand>
        <name>S-adenosyl-L-methionine</name>
        <dbReference type="ChEBI" id="CHEBI:59789"/>
    </ligand>
</feature>
<dbReference type="InterPro" id="IPR029063">
    <property type="entry name" value="SAM-dependent_MTases_sf"/>
</dbReference>
<name>C5C2M0_BEUC1</name>
<feature type="active site" evidence="10">
    <location>
        <position position="335"/>
    </location>
</feature>
<dbReference type="Gene3D" id="2.40.50.1070">
    <property type="match status" value="1"/>
</dbReference>
<evidence type="ECO:0000256" key="5">
    <source>
        <dbReference type="ARBA" id="ARBA00022691"/>
    </source>
</evidence>
<evidence type="ECO:0000256" key="8">
    <source>
        <dbReference type="ARBA" id="ARBA00023014"/>
    </source>
</evidence>
<evidence type="ECO:0000256" key="9">
    <source>
        <dbReference type="PROSITE-ProRule" id="PRU01024"/>
    </source>
</evidence>
<keyword evidence="4 9" id="KW-0808">Transferase</keyword>
<dbReference type="GO" id="GO:0051539">
    <property type="term" value="F:4 iron, 4 sulfur cluster binding"/>
    <property type="evidence" value="ECO:0007669"/>
    <property type="project" value="UniProtKB-KW"/>
</dbReference>
<gene>
    <name evidence="11" type="ordered locus">Bcav_1448</name>
</gene>
<dbReference type="PROSITE" id="PS01230">
    <property type="entry name" value="TRMA_1"/>
    <property type="match status" value="1"/>
</dbReference>
<evidence type="ECO:0000256" key="4">
    <source>
        <dbReference type="ARBA" id="ARBA00022679"/>
    </source>
</evidence>
<evidence type="ECO:0000313" key="12">
    <source>
        <dbReference type="Proteomes" id="UP000007962"/>
    </source>
</evidence>
<keyword evidence="8" id="KW-0411">Iron-sulfur</keyword>
<dbReference type="KEGG" id="bcv:Bcav_1448"/>
<keyword evidence="1" id="KW-0004">4Fe-4S</keyword>
<feature type="binding site" evidence="9">
    <location>
        <position position="211"/>
    </location>
    <ligand>
        <name>S-adenosyl-L-methionine</name>
        <dbReference type="ChEBI" id="CHEBI:59789"/>
    </ligand>
</feature>
<keyword evidence="7" id="KW-0408">Iron</keyword>
<dbReference type="InterPro" id="IPR030390">
    <property type="entry name" value="MeTrfase_TrmA_AS"/>
</dbReference>
<dbReference type="InterPro" id="IPR010280">
    <property type="entry name" value="U5_MeTrfase_fam"/>
</dbReference>
<comment type="similarity">
    <text evidence="9">Belongs to the class I-like SAM-binding methyltransferase superfamily. RNA M5U methyltransferase family.</text>
</comment>
<dbReference type="Gene3D" id="3.40.50.150">
    <property type="entry name" value="Vaccinia Virus protein VP39"/>
    <property type="match status" value="1"/>
</dbReference>
<evidence type="ECO:0000256" key="1">
    <source>
        <dbReference type="ARBA" id="ARBA00022485"/>
    </source>
</evidence>
<dbReference type="Proteomes" id="UP000007962">
    <property type="component" value="Chromosome"/>
</dbReference>
<dbReference type="GO" id="GO:0070041">
    <property type="term" value="F:rRNA (uridine-C5-)-methyltransferase activity"/>
    <property type="evidence" value="ECO:0007669"/>
    <property type="project" value="TreeGrafter"/>
</dbReference>
<dbReference type="EMBL" id="CP001618">
    <property type="protein sequence ID" value="ACQ79706.1"/>
    <property type="molecule type" value="Genomic_DNA"/>
</dbReference>
<feature type="binding site" evidence="9">
    <location>
        <position position="240"/>
    </location>
    <ligand>
        <name>S-adenosyl-L-methionine</name>
        <dbReference type="ChEBI" id="CHEBI:59789"/>
    </ligand>
</feature>
<evidence type="ECO:0000256" key="6">
    <source>
        <dbReference type="ARBA" id="ARBA00022723"/>
    </source>
</evidence>
<feature type="active site" description="Nucleophile" evidence="9">
    <location>
        <position position="335"/>
    </location>
</feature>
<dbReference type="eggNOG" id="COG2265">
    <property type="taxonomic scope" value="Bacteria"/>
</dbReference>
<evidence type="ECO:0000313" key="11">
    <source>
        <dbReference type="EMBL" id="ACQ79706.1"/>
    </source>
</evidence>
<dbReference type="InterPro" id="IPR030391">
    <property type="entry name" value="MeTrfase_TrmA_CS"/>
</dbReference>
<dbReference type="PROSITE" id="PS51687">
    <property type="entry name" value="SAM_MT_RNA_M5U"/>
    <property type="match status" value="1"/>
</dbReference>
<accession>C5C2M0</accession>
<dbReference type="NCBIfam" id="TIGR02085">
    <property type="entry name" value="meth_trns_rumB"/>
    <property type="match status" value="1"/>
</dbReference>
<dbReference type="GO" id="GO:0046872">
    <property type="term" value="F:metal ion binding"/>
    <property type="evidence" value="ECO:0007669"/>
    <property type="project" value="UniProtKB-KW"/>
</dbReference>
<dbReference type="SUPFAM" id="SSF53335">
    <property type="entry name" value="S-adenosyl-L-methionine-dependent methyltransferases"/>
    <property type="match status" value="1"/>
</dbReference>
<evidence type="ECO:0000256" key="2">
    <source>
        <dbReference type="ARBA" id="ARBA00022552"/>
    </source>
</evidence>
<dbReference type="PANTHER" id="PTHR11061">
    <property type="entry name" value="RNA M5U METHYLTRANSFERASE"/>
    <property type="match status" value="1"/>
</dbReference>
<dbReference type="AlphaFoldDB" id="C5C2M0"/>
<dbReference type="PANTHER" id="PTHR11061:SF30">
    <property type="entry name" value="TRNA (URACIL(54)-C(5))-METHYLTRANSFERASE"/>
    <property type="match status" value="1"/>
</dbReference>
<dbReference type="RefSeq" id="WP_015881946.1">
    <property type="nucleotide sequence ID" value="NC_012669.1"/>
</dbReference>
<organism evidence="11 12">
    <name type="scientific">Beutenbergia cavernae (strain ATCC BAA-8 / DSM 12333 / CCUG 43141 / JCM 11478 / NBRC 16432 / NCIMB 13614 / HKI 0122)</name>
    <dbReference type="NCBI Taxonomy" id="471853"/>
    <lineage>
        <taxon>Bacteria</taxon>
        <taxon>Bacillati</taxon>
        <taxon>Actinomycetota</taxon>
        <taxon>Actinomycetes</taxon>
        <taxon>Micrococcales</taxon>
        <taxon>Beutenbergiaceae</taxon>
        <taxon>Beutenbergia</taxon>
    </lineage>
</organism>
<sequence>MQCSYYDAALCRSCTLIERPYADQLAGKQAHARAALTGHDGVAWLPPHPSAEEQFRNKAKMVVTGSAVDPVIGILGPDGEGVDLRWCGLHEPPVTAALSPLAEFVARANLAPYDLRTRRGELKYLLVTASPDGEVMVRFVLRSTEALARIRKHLPALQEALPRLAVASVNVQPEHSAVLEGPTEIPLTPAQTLRMAVNGLDLHLRPQSFFQTNTAVAAALYREATDWIDELAPSSVVDLYCGVGPFALHAAARDTERRVLGVETSAEAIASATHSAADAGLANARFAVGDATAFAADDDGVPDVVIVNPPRRGIGPDLAAWLERSGVRHVVYSSCSSASLARDLAVMPSLRPVRARVLDMFPQTAHYEVLTLLERG</sequence>
<dbReference type="STRING" id="471853.Bcav_1448"/>
<dbReference type="NCBIfam" id="NF002909">
    <property type="entry name" value="PRK03522.2-1"/>
    <property type="match status" value="1"/>
</dbReference>
<keyword evidence="5 9" id="KW-0949">S-adenosyl-L-methionine</keyword>
<dbReference type="Pfam" id="PF05958">
    <property type="entry name" value="tRNA_U5-meth_tr"/>
    <property type="match status" value="1"/>
</dbReference>
<reference evidence="11 12" key="1">
    <citation type="journal article" date="2009" name="Stand. Genomic Sci.">
        <title>Complete genome sequence of Beutenbergia cavernae type strain (HKI 0122).</title>
        <authorList>
            <person name="Land M."/>
            <person name="Pukall R."/>
            <person name="Abt B."/>
            <person name="Goker M."/>
            <person name="Rohde M."/>
            <person name="Glavina Del Rio T."/>
            <person name="Tice H."/>
            <person name="Copeland A."/>
            <person name="Cheng J.F."/>
            <person name="Lucas S."/>
            <person name="Chen F."/>
            <person name="Nolan M."/>
            <person name="Bruce D."/>
            <person name="Goodwin L."/>
            <person name="Pitluck S."/>
            <person name="Ivanova N."/>
            <person name="Mavromatis K."/>
            <person name="Ovchinnikova G."/>
            <person name="Pati A."/>
            <person name="Chen A."/>
            <person name="Palaniappan K."/>
            <person name="Hauser L."/>
            <person name="Chang Y.J."/>
            <person name="Jefferies C.C."/>
            <person name="Saunders E."/>
            <person name="Brettin T."/>
            <person name="Detter J.C."/>
            <person name="Han C."/>
            <person name="Chain P."/>
            <person name="Bristow J."/>
            <person name="Eisen J.A."/>
            <person name="Markowitz V."/>
            <person name="Hugenholtz P."/>
            <person name="Kyrpides N.C."/>
            <person name="Klenk H.P."/>
            <person name="Lapidus A."/>
        </authorList>
    </citation>
    <scope>NUCLEOTIDE SEQUENCE [LARGE SCALE GENOMIC DNA]</scope>
    <source>
        <strain evidence="12">ATCC BAA-8 / DSM 12333 / NBRC 16432</strain>
    </source>
</reference>
<proteinExistence type="inferred from homology"/>
<keyword evidence="2" id="KW-0698">rRNA processing</keyword>